<keyword evidence="1" id="KW-0175">Coiled coil</keyword>
<gene>
    <name evidence="3" type="ORF">OEZ85_002132</name>
</gene>
<evidence type="ECO:0000256" key="1">
    <source>
        <dbReference type="SAM" id="Coils"/>
    </source>
</evidence>
<evidence type="ECO:0000256" key="2">
    <source>
        <dbReference type="SAM" id="MobiDB-lite"/>
    </source>
</evidence>
<feature type="coiled-coil region" evidence="1">
    <location>
        <begin position="42"/>
        <end position="111"/>
    </location>
</feature>
<protein>
    <submittedName>
        <fullName evidence="3">Uncharacterized protein</fullName>
    </submittedName>
</protein>
<dbReference type="EMBL" id="CP126213">
    <property type="protein sequence ID" value="WIA15494.1"/>
    <property type="molecule type" value="Genomic_DNA"/>
</dbReference>
<organism evidence="3 4">
    <name type="scientific">Tetradesmus obliquus</name>
    <name type="common">Green alga</name>
    <name type="synonym">Acutodesmus obliquus</name>
    <dbReference type="NCBI Taxonomy" id="3088"/>
    <lineage>
        <taxon>Eukaryota</taxon>
        <taxon>Viridiplantae</taxon>
        <taxon>Chlorophyta</taxon>
        <taxon>core chlorophytes</taxon>
        <taxon>Chlorophyceae</taxon>
        <taxon>CS clade</taxon>
        <taxon>Sphaeropleales</taxon>
        <taxon>Scenedesmaceae</taxon>
        <taxon>Tetradesmus</taxon>
    </lineage>
</organism>
<feature type="region of interest" description="Disordered" evidence="2">
    <location>
        <begin position="522"/>
        <end position="562"/>
    </location>
</feature>
<feature type="coiled-coil region" evidence="1">
    <location>
        <begin position="219"/>
        <end position="323"/>
    </location>
</feature>
<dbReference type="Proteomes" id="UP001244341">
    <property type="component" value="Chromosome 6b"/>
</dbReference>
<evidence type="ECO:0000313" key="4">
    <source>
        <dbReference type="Proteomes" id="UP001244341"/>
    </source>
</evidence>
<feature type="region of interest" description="Disordered" evidence="2">
    <location>
        <begin position="1"/>
        <end position="26"/>
    </location>
</feature>
<sequence length="734" mass="79338">MNGMRNSWNAYHDQDAASSSDEELPVKGKTTFKERSAAVGREAALQKQLQEAARDRQDLAKRYEAKDQKCNELRDKLKVTKAALSSKERELDMAQRLLQKLGQEKGQLRDEVAESKVYTRKLEARLDELKGQADLSSKLQVAKGKAHDLQQQLVSATAELEAAGQVVQQRDKEVDRLNRALDIRASELSQEAGGADIPAQLLHSLAESREESLALAKQLAAAKSDVHKLRASAARLNSRVEAVELMRADAEVAAEQLRQRLERLVGSSQEVTKQRCDMAQLLVAARSEAEGYKSERDELAEVVLEMQEECEALKAEREESRTRGHEAVAAAADEAVQHIASSRAVAEELRAQQAQREAELSQHCSHLQRQAEQMQDALQQQLEAAQQQAAARQQQILVLESQMQTRRQRELELERQVAALQAQADKLGGVASSAEAAACRTGHLQQQVIRLEASLRVADVERQQMEQRLQQLGDDAAAAQQEAAREMDGLRVQLAAKEAAHRCAMEDVAELQKQLKQISEQLDKTSSSKVGCKDAAHRCSSSSTSAGGYGEPERHGSGDQHQEVGYGVRSAAAAQLVPRQDGYAGSAGKSGGGGVVSGSASTRSLRQREGGMQQSAGGLADELGREDGSIDWHSILRAAEIPGGRAAATPLQQQQQQQQQQAARGAVAAAVAERERSRSCSPRPPSALHSPIAADGRGRLAGSAPCSPTGRQGGTVAAMAAAFEAAMVPTDDGR</sequence>
<evidence type="ECO:0000313" key="3">
    <source>
        <dbReference type="EMBL" id="WIA15494.1"/>
    </source>
</evidence>
<feature type="compositionally biased region" description="Basic and acidic residues" evidence="2">
    <location>
        <begin position="551"/>
        <end position="562"/>
    </location>
</feature>
<keyword evidence="4" id="KW-1185">Reference proteome</keyword>
<feature type="region of interest" description="Disordered" evidence="2">
    <location>
        <begin position="641"/>
        <end position="714"/>
    </location>
</feature>
<feature type="compositionally biased region" description="Low complexity" evidence="2">
    <location>
        <begin position="646"/>
        <end position="671"/>
    </location>
</feature>
<feature type="coiled-coil region" evidence="1">
    <location>
        <begin position="357"/>
        <end position="423"/>
    </location>
</feature>
<feature type="region of interest" description="Disordered" evidence="2">
    <location>
        <begin position="577"/>
        <end position="625"/>
    </location>
</feature>
<proteinExistence type="predicted"/>
<accession>A0ABY8U289</accession>
<reference evidence="3 4" key="1">
    <citation type="submission" date="2023-05" db="EMBL/GenBank/DDBJ databases">
        <title>A 100% complete, gapless, phased diploid assembly of the Scenedesmus obliquus UTEX 3031 genome.</title>
        <authorList>
            <person name="Biondi T.C."/>
            <person name="Hanschen E.R."/>
            <person name="Kwon T."/>
            <person name="Eng W."/>
            <person name="Kruse C.P.S."/>
            <person name="Koehler S.I."/>
            <person name="Kunde Y."/>
            <person name="Gleasner C.D."/>
            <person name="You Mak K.T."/>
            <person name="Polle J."/>
            <person name="Hovde B.T."/>
            <person name="Starkenburg S.R."/>
        </authorList>
    </citation>
    <scope>NUCLEOTIDE SEQUENCE [LARGE SCALE GENOMIC DNA]</scope>
    <source>
        <strain evidence="3 4">DOE0152z</strain>
    </source>
</reference>
<name>A0ABY8U289_TETOB</name>
<feature type="coiled-coil region" evidence="1">
    <location>
        <begin position="139"/>
        <end position="166"/>
    </location>
</feature>